<gene>
    <name evidence="2" type="ORF">BJX63DRAFT_439552</name>
</gene>
<evidence type="ECO:0000313" key="2">
    <source>
        <dbReference type="EMBL" id="KAL2808216.1"/>
    </source>
</evidence>
<dbReference type="Pfam" id="PF18566">
    <property type="entry name" value="Ldi"/>
    <property type="match status" value="1"/>
</dbReference>
<protein>
    <recommendedName>
        <fullName evidence="1">Linalool dehydratase/isomerase domain-containing protein</fullName>
    </recommendedName>
</protein>
<dbReference type="InterPro" id="IPR041411">
    <property type="entry name" value="Ldi"/>
</dbReference>
<dbReference type="Proteomes" id="UP001610334">
    <property type="component" value="Unassembled WGS sequence"/>
</dbReference>
<dbReference type="EMBL" id="JBFXLT010000118">
    <property type="protein sequence ID" value="KAL2808216.1"/>
    <property type="molecule type" value="Genomic_DNA"/>
</dbReference>
<name>A0ABR4GYG0_9EURO</name>
<reference evidence="2 3" key="1">
    <citation type="submission" date="2024-07" db="EMBL/GenBank/DDBJ databases">
        <title>Section-level genome sequencing and comparative genomics of Aspergillus sections Usti and Cavernicolus.</title>
        <authorList>
            <consortium name="Lawrence Berkeley National Laboratory"/>
            <person name="Nybo J.L."/>
            <person name="Vesth T.C."/>
            <person name="Theobald S."/>
            <person name="Frisvad J.C."/>
            <person name="Larsen T.O."/>
            <person name="Kjaerboelling I."/>
            <person name="Rothschild-Mancinelli K."/>
            <person name="Lyhne E.K."/>
            <person name="Kogle M.E."/>
            <person name="Barry K."/>
            <person name="Clum A."/>
            <person name="Na H."/>
            <person name="Ledsgaard L."/>
            <person name="Lin J."/>
            <person name="Lipzen A."/>
            <person name="Kuo A."/>
            <person name="Riley R."/>
            <person name="Mondo S."/>
            <person name="Labutti K."/>
            <person name="Haridas S."/>
            <person name="Pangalinan J."/>
            <person name="Salamov A.A."/>
            <person name="Simmons B.A."/>
            <person name="Magnuson J.K."/>
            <person name="Chen J."/>
            <person name="Drula E."/>
            <person name="Henrissat B."/>
            <person name="Wiebenga A."/>
            <person name="Lubbers R.J."/>
            <person name="Gomes A.C."/>
            <person name="Makela M.R."/>
            <person name="Stajich J."/>
            <person name="Grigoriev I.V."/>
            <person name="Mortensen U.H."/>
            <person name="De Vries R.P."/>
            <person name="Baker S.E."/>
            <person name="Andersen M.R."/>
        </authorList>
    </citation>
    <scope>NUCLEOTIDE SEQUENCE [LARGE SCALE GENOMIC DNA]</scope>
    <source>
        <strain evidence="2 3">CBS 588.65</strain>
    </source>
</reference>
<proteinExistence type="predicted"/>
<feature type="domain" description="Linalool dehydratase/isomerase" evidence="1">
    <location>
        <begin position="72"/>
        <end position="419"/>
    </location>
</feature>
<accession>A0ABR4GYG0</accession>
<comment type="caution">
    <text evidence="2">The sequence shown here is derived from an EMBL/GenBank/DDBJ whole genome shotgun (WGS) entry which is preliminary data.</text>
</comment>
<organism evidence="2 3">
    <name type="scientific">Aspergillus granulosus</name>
    <dbReference type="NCBI Taxonomy" id="176169"/>
    <lineage>
        <taxon>Eukaryota</taxon>
        <taxon>Fungi</taxon>
        <taxon>Dikarya</taxon>
        <taxon>Ascomycota</taxon>
        <taxon>Pezizomycotina</taxon>
        <taxon>Eurotiomycetes</taxon>
        <taxon>Eurotiomycetidae</taxon>
        <taxon>Eurotiales</taxon>
        <taxon>Aspergillaceae</taxon>
        <taxon>Aspergillus</taxon>
        <taxon>Aspergillus subgen. Nidulantes</taxon>
    </lineage>
</organism>
<keyword evidence="3" id="KW-1185">Reference proteome</keyword>
<sequence>MSTTTQAETASSVTLKAFPESLEPGFLSRYQPLSKEQAGHLRHFHNLASQRDGIWGVMGAQDPGQEWVDAYRYQLATMAYASGVAHYHRLPAARSLFKTLLQKLIAKMLKRDVWGYWFLTSHSGKAVDPDIKELRKPWADPIVKENIMYSGHLLLMVSLYTMLFNDDRYNEEGGLVFVWNPVFWGMGTEIFKYTRQSLQEVVLGEMERQGWLGACCEPNMIFVICNQFPIIAFRYNDIHDKTNNVESVIIKYSEAWAAKGSYHKDGMMVDWYTVRQDEVKASGGIGSTAWTAAYMNAWNPEVAHRTFEAQATGFLTQVETDRVNLNTAPMAYAIRKLVKEENADPNAPSTIAAATEAVRRQFPNGLPKAPYPSPTFGYVAMWVSEVGTESIFNGLMNHVDRYLNPTWQNGGLYYPANDEDVDEQGNWKTMDPFTGNAAVGYARLNVPDGQRKMWLDPWTSEKVEKAPYIGNLDLGSGVDILRGVWDEERNAMVLTVRTWNGSAKQIRPTYNNLPTGYYGIYHNGNLVETRIVRRSRDVMELPLQVTADELTVVVLANKYSSSRL</sequence>
<evidence type="ECO:0000259" key="1">
    <source>
        <dbReference type="Pfam" id="PF18566"/>
    </source>
</evidence>
<evidence type="ECO:0000313" key="3">
    <source>
        <dbReference type="Proteomes" id="UP001610334"/>
    </source>
</evidence>